<dbReference type="InterPro" id="IPR032710">
    <property type="entry name" value="NTF2-like_dom_sf"/>
</dbReference>
<organism evidence="3 4">
    <name type="scientific">Polyrhizophydium stewartii</name>
    <dbReference type="NCBI Taxonomy" id="2732419"/>
    <lineage>
        <taxon>Eukaryota</taxon>
        <taxon>Fungi</taxon>
        <taxon>Fungi incertae sedis</taxon>
        <taxon>Chytridiomycota</taxon>
        <taxon>Chytridiomycota incertae sedis</taxon>
        <taxon>Chytridiomycetes</taxon>
        <taxon>Rhizophydiales</taxon>
        <taxon>Rhizophydiales incertae sedis</taxon>
        <taxon>Polyrhizophydium</taxon>
    </lineage>
</organism>
<feature type="compositionally biased region" description="Low complexity" evidence="1">
    <location>
        <begin position="306"/>
        <end position="321"/>
    </location>
</feature>
<name>A0ABR4N5Y0_9FUNG</name>
<dbReference type="Pfam" id="PF24840">
    <property type="entry name" value="NTF2_SigF"/>
    <property type="match status" value="1"/>
</dbReference>
<evidence type="ECO:0000313" key="4">
    <source>
        <dbReference type="Proteomes" id="UP001527925"/>
    </source>
</evidence>
<dbReference type="EMBL" id="JADGIZ020000028">
    <property type="protein sequence ID" value="KAL2914927.1"/>
    <property type="molecule type" value="Genomic_DNA"/>
</dbReference>
<sequence>MDAASISAEVKAAFVDIVSKDTERQRAAIERIYDPDCRLQNSYLVLQGRDEIVRSYAALASNNVDLVVRVETVTYDAPQQTCMADVQQVMHPKALGGIVSVNMHYIIKLQLEAAEDGLMRITSHLEIPVAQDMLSQMPIVGSWYDNSLRNAVGQISIAGTNLLEYTGLLDLVPVAVQKTRQAAGAVRQRAGQLASSATRAGGYALEATGVPSLVGGVVSVAADYAKWGAASLIEEGRGEHIDCYSPTCRPGKLCYSPTCPRGRSHAWLSRGALQDIVKGAYTGAAKQVGFLKPHPHAAGDRPDVPDPAAVAAAPADAKLKK</sequence>
<evidence type="ECO:0000259" key="2">
    <source>
        <dbReference type="Pfam" id="PF24840"/>
    </source>
</evidence>
<evidence type="ECO:0000313" key="3">
    <source>
        <dbReference type="EMBL" id="KAL2914927.1"/>
    </source>
</evidence>
<protein>
    <recommendedName>
        <fullName evidence="2">SigF-like NTF2-like domain-containing protein</fullName>
    </recommendedName>
</protein>
<gene>
    <name evidence="3" type="ORF">HK105_205470</name>
</gene>
<evidence type="ECO:0000256" key="1">
    <source>
        <dbReference type="SAM" id="MobiDB-lite"/>
    </source>
</evidence>
<feature type="region of interest" description="Disordered" evidence="1">
    <location>
        <begin position="294"/>
        <end position="321"/>
    </location>
</feature>
<proteinExistence type="predicted"/>
<feature type="domain" description="SigF-like NTF2-like" evidence="2">
    <location>
        <begin position="18"/>
        <end position="167"/>
    </location>
</feature>
<accession>A0ABR4N5Y0</accession>
<dbReference type="Proteomes" id="UP001527925">
    <property type="component" value="Unassembled WGS sequence"/>
</dbReference>
<reference evidence="3 4" key="1">
    <citation type="submission" date="2023-09" db="EMBL/GenBank/DDBJ databases">
        <title>Pangenome analysis of Batrachochytrium dendrobatidis and related Chytrids.</title>
        <authorList>
            <person name="Yacoub M.N."/>
            <person name="Stajich J.E."/>
            <person name="James T.Y."/>
        </authorList>
    </citation>
    <scope>NUCLEOTIDE SEQUENCE [LARGE SCALE GENOMIC DNA]</scope>
    <source>
        <strain evidence="3 4">JEL0888</strain>
    </source>
</reference>
<dbReference type="SUPFAM" id="SSF54427">
    <property type="entry name" value="NTF2-like"/>
    <property type="match status" value="1"/>
</dbReference>
<comment type="caution">
    <text evidence="3">The sequence shown here is derived from an EMBL/GenBank/DDBJ whole genome shotgun (WGS) entry which is preliminary data.</text>
</comment>
<keyword evidence="4" id="KW-1185">Reference proteome</keyword>
<dbReference type="InterPro" id="IPR057514">
    <property type="entry name" value="NTF2_SigF"/>
</dbReference>